<dbReference type="Gene3D" id="1.10.287.130">
    <property type="match status" value="1"/>
</dbReference>
<dbReference type="RefSeq" id="WP_093013981.1">
    <property type="nucleotide sequence ID" value="NZ_FOXV01000011.1"/>
</dbReference>
<dbReference type="EC" id="2.7.13.3" evidence="2"/>
<name>A0A1I5ZQE9_9RHOB</name>
<dbReference type="SUPFAM" id="SSF55874">
    <property type="entry name" value="ATPase domain of HSP90 chaperone/DNA topoisomerase II/histidine kinase"/>
    <property type="match status" value="1"/>
</dbReference>
<dbReference type="EMBL" id="FOXV01000011">
    <property type="protein sequence ID" value="SFQ58688.1"/>
    <property type="molecule type" value="Genomic_DNA"/>
</dbReference>
<dbReference type="InterPro" id="IPR036890">
    <property type="entry name" value="HATPase_C_sf"/>
</dbReference>
<dbReference type="Gene3D" id="3.30.565.10">
    <property type="entry name" value="Histidine kinase-like ATPase, C-terminal domain"/>
    <property type="match status" value="1"/>
</dbReference>
<dbReference type="STRING" id="93684.SAMN05421853_111106"/>
<feature type="domain" description="Histidine kinase" evidence="4">
    <location>
        <begin position="192"/>
        <end position="416"/>
    </location>
</feature>
<gene>
    <name evidence="5" type="ORF">SAMN05421853_111106</name>
</gene>
<keyword evidence="6" id="KW-1185">Reference proteome</keyword>
<dbReference type="InterPro" id="IPR003661">
    <property type="entry name" value="HisK_dim/P_dom"/>
</dbReference>
<keyword evidence="5" id="KW-0418">Kinase</keyword>
<evidence type="ECO:0000256" key="1">
    <source>
        <dbReference type="ARBA" id="ARBA00000085"/>
    </source>
</evidence>
<dbReference type="InterPro" id="IPR004358">
    <property type="entry name" value="Sig_transdc_His_kin-like_C"/>
</dbReference>
<protein>
    <recommendedName>
        <fullName evidence="2">histidine kinase</fullName>
        <ecNumber evidence="2">2.7.13.3</ecNumber>
    </recommendedName>
</protein>
<dbReference type="GO" id="GO:0000155">
    <property type="term" value="F:phosphorelay sensor kinase activity"/>
    <property type="evidence" value="ECO:0007669"/>
    <property type="project" value="InterPro"/>
</dbReference>
<evidence type="ECO:0000259" key="4">
    <source>
        <dbReference type="PROSITE" id="PS50109"/>
    </source>
</evidence>
<dbReference type="AlphaFoldDB" id="A0A1I5ZQE9"/>
<evidence type="ECO:0000313" key="5">
    <source>
        <dbReference type="EMBL" id="SFQ58688.1"/>
    </source>
</evidence>
<dbReference type="PANTHER" id="PTHR43102">
    <property type="entry name" value="SLR1143 PROTEIN"/>
    <property type="match status" value="1"/>
</dbReference>
<evidence type="ECO:0000313" key="6">
    <source>
        <dbReference type="Proteomes" id="UP000243106"/>
    </source>
</evidence>
<comment type="catalytic activity">
    <reaction evidence="1">
        <text>ATP + protein L-histidine = ADP + protein N-phospho-L-histidine.</text>
        <dbReference type="EC" id="2.7.13.3"/>
    </reaction>
</comment>
<sequence length="421" mass="46177">MTRSAISFPFASNEHARLREVREVVDSERRGDPLLQDIAERAAEMFGTPAALISVVDADHQWFLGQTGIDLEMTPRDYSICSRAIMSDLPLILPDTLEHAEFSTHPAVLQAPNVRFYVGAPIVLRSGFRVGSVCALDVAPHEAPSGEKISALQNLAAEVVQYLEAQHQNRSGGQTANRKQIAGDAQQEFLNLIGHEFRTPLTVLLGNARLLRAGVKDELAIDPQKRADLSDRASSAVIASGEHLQRLIEHVMRFTDLQSGELMLTEETIQCRDLLDAVVSPISPMITASHRNVRTQCSDEIRTIKGDGEQLLVALSSLVTNAVTHGKGDIELFSTKGENRTLRIVCSDEGDGPSEEQVNRSDRPFAIYQDLKTRTTSGLGLGLPLARKITELHGGRLQRGRNETSSWVELVLPGWRCGLTA</sequence>
<dbReference type="InterPro" id="IPR036097">
    <property type="entry name" value="HisK_dim/P_sf"/>
</dbReference>
<dbReference type="InterPro" id="IPR005467">
    <property type="entry name" value="His_kinase_dom"/>
</dbReference>
<organism evidence="5 6">
    <name type="scientific">Roseivivax halotolerans</name>
    <dbReference type="NCBI Taxonomy" id="93684"/>
    <lineage>
        <taxon>Bacteria</taxon>
        <taxon>Pseudomonadati</taxon>
        <taxon>Pseudomonadota</taxon>
        <taxon>Alphaproteobacteria</taxon>
        <taxon>Rhodobacterales</taxon>
        <taxon>Roseobacteraceae</taxon>
        <taxon>Roseivivax</taxon>
    </lineage>
</organism>
<dbReference type="SMART" id="SM00387">
    <property type="entry name" value="HATPase_c"/>
    <property type="match status" value="1"/>
</dbReference>
<dbReference type="InterPro" id="IPR029016">
    <property type="entry name" value="GAF-like_dom_sf"/>
</dbReference>
<dbReference type="Pfam" id="PF02518">
    <property type="entry name" value="HATPase_c"/>
    <property type="match status" value="1"/>
</dbReference>
<dbReference type="Pfam" id="PF00512">
    <property type="entry name" value="HisKA"/>
    <property type="match status" value="1"/>
</dbReference>
<dbReference type="InterPro" id="IPR003594">
    <property type="entry name" value="HATPase_dom"/>
</dbReference>
<evidence type="ECO:0000256" key="2">
    <source>
        <dbReference type="ARBA" id="ARBA00012438"/>
    </source>
</evidence>
<dbReference type="InterPro" id="IPR003018">
    <property type="entry name" value="GAF"/>
</dbReference>
<reference evidence="6" key="1">
    <citation type="submission" date="2016-10" db="EMBL/GenBank/DDBJ databases">
        <authorList>
            <person name="Varghese N."/>
            <person name="Submissions S."/>
        </authorList>
    </citation>
    <scope>NUCLEOTIDE SEQUENCE [LARGE SCALE GENOMIC DNA]</scope>
    <source>
        <strain evidence="6">JCM 10271</strain>
    </source>
</reference>
<dbReference type="Gene3D" id="3.30.450.40">
    <property type="match status" value="1"/>
</dbReference>
<evidence type="ECO:0000256" key="3">
    <source>
        <dbReference type="ARBA" id="ARBA00022553"/>
    </source>
</evidence>
<dbReference type="SUPFAM" id="SSF47384">
    <property type="entry name" value="Homodimeric domain of signal transducing histidine kinase"/>
    <property type="match status" value="1"/>
</dbReference>
<dbReference type="CDD" id="cd00082">
    <property type="entry name" value="HisKA"/>
    <property type="match status" value="1"/>
</dbReference>
<dbReference type="SMART" id="SM00388">
    <property type="entry name" value="HisKA"/>
    <property type="match status" value="1"/>
</dbReference>
<accession>A0A1I5ZQE9</accession>
<proteinExistence type="predicted"/>
<dbReference type="SUPFAM" id="SSF55781">
    <property type="entry name" value="GAF domain-like"/>
    <property type="match status" value="1"/>
</dbReference>
<dbReference type="PANTHER" id="PTHR43102:SF2">
    <property type="entry name" value="GAF DOMAIN-CONTAINING PROTEIN"/>
    <property type="match status" value="1"/>
</dbReference>
<dbReference type="PRINTS" id="PR00344">
    <property type="entry name" value="BCTRLSENSOR"/>
</dbReference>
<keyword evidence="5" id="KW-0808">Transferase</keyword>
<dbReference type="PROSITE" id="PS50109">
    <property type="entry name" value="HIS_KIN"/>
    <property type="match status" value="1"/>
</dbReference>
<keyword evidence="3" id="KW-0597">Phosphoprotein</keyword>
<dbReference type="Pfam" id="PF01590">
    <property type="entry name" value="GAF"/>
    <property type="match status" value="1"/>
</dbReference>
<dbReference type="Proteomes" id="UP000243106">
    <property type="component" value="Unassembled WGS sequence"/>
</dbReference>